<reference evidence="2" key="1">
    <citation type="journal article" date="2005" name="BMC Biol.">
        <title>The sequence of rice chromosomes 11 and 12, rich in disease resistance genes and recent gene duplications.</title>
        <authorList>
            <consortium name="The rice chromosomes 11 and 12 sequencing consortia"/>
        </authorList>
    </citation>
    <scope>NUCLEOTIDE SEQUENCE [LARGE SCALE GENOMIC DNA]</scope>
</reference>
<protein>
    <submittedName>
        <fullName evidence="2">Expressed protein</fullName>
    </submittedName>
</protein>
<feature type="region of interest" description="Disordered" evidence="1">
    <location>
        <begin position="276"/>
        <end position="312"/>
    </location>
</feature>
<reference evidence="2" key="2">
    <citation type="submission" date="2005-04" db="EMBL/GenBank/DDBJ databases">
        <authorList>
            <person name="Buell C.R."/>
            <person name="Wing R.A."/>
            <person name="McCombie W.A."/>
            <person name="Ouyang S."/>
        </authorList>
    </citation>
    <scope>NUCLEOTIDE SEQUENCE</scope>
</reference>
<feature type="compositionally biased region" description="Basic and acidic residues" evidence="1">
    <location>
        <begin position="8"/>
        <end position="21"/>
    </location>
</feature>
<sequence length="371" mass="41495">MTAAVGGREGDAAAKGEREGDAVAAGGRDAAAVGRREGDVAATGRREWDAAAKVGKEGDAAAVLLIWAIVWSVNRIIFSIFEREALEGELESNLQTRDSTPYTNFTMNVPTLECVASGKRSRPLKIKSVRRNQAEKHCSRASSLVSNRKKIWDSRSLSTRGLAPVTAQQRHHYITSILARMDYQVPSPQAEGEDISNVKLRVAEDDELEALSPLYRRAWALYPLLTTDGRPQQRRRQPARHISCNLAGSDRDLSEQVNRWRGPCTTGASDSCQWLEGKKNNMRHDSQREWKDRMGKQSEKKEKESSKPEVEEFGSISLLPARTRIMDPDSVGLAKHQDWSFITHTFVFYRSALLSLGLSLSRTYKHTKTPF</sequence>
<evidence type="ECO:0000256" key="1">
    <source>
        <dbReference type="SAM" id="MobiDB-lite"/>
    </source>
</evidence>
<dbReference type="EMBL" id="DP000010">
    <property type="protein sequence ID" value="ABA93671.1"/>
    <property type="molecule type" value="Genomic_DNA"/>
</dbReference>
<organism evidence="2">
    <name type="scientific">Oryza sativa subsp. japonica</name>
    <name type="common">Rice</name>
    <dbReference type="NCBI Taxonomy" id="39947"/>
    <lineage>
        <taxon>Eukaryota</taxon>
        <taxon>Viridiplantae</taxon>
        <taxon>Streptophyta</taxon>
        <taxon>Embryophyta</taxon>
        <taxon>Tracheophyta</taxon>
        <taxon>Spermatophyta</taxon>
        <taxon>Magnoliopsida</taxon>
        <taxon>Liliopsida</taxon>
        <taxon>Poales</taxon>
        <taxon>Poaceae</taxon>
        <taxon>BOP clade</taxon>
        <taxon>Oryzoideae</taxon>
        <taxon>Oryzeae</taxon>
        <taxon>Oryzinae</taxon>
        <taxon>Oryza</taxon>
        <taxon>Oryza sativa</taxon>
    </lineage>
</organism>
<dbReference type="AlphaFoldDB" id="Q2R4H3"/>
<evidence type="ECO:0000313" key="2">
    <source>
        <dbReference type="EMBL" id="ABA93671.1"/>
    </source>
</evidence>
<feature type="compositionally biased region" description="Basic and acidic residues" evidence="1">
    <location>
        <begin position="276"/>
        <end position="310"/>
    </location>
</feature>
<proteinExistence type="predicted"/>
<reference evidence="2" key="3">
    <citation type="submission" date="2006-01" db="EMBL/GenBank/DDBJ databases">
        <authorList>
            <person name="Buell R."/>
        </authorList>
    </citation>
    <scope>NUCLEOTIDE SEQUENCE</scope>
</reference>
<feature type="region of interest" description="Disordered" evidence="1">
    <location>
        <begin position="1"/>
        <end position="38"/>
    </location>
</feature>
<accession>Q2R4H3</accession>
<name>Q2R4H3_ORYSJ</name>
<gene>
    <name evidence="2" type="ordered locus">LOC_Os11g28480</name>
</gene>
<feature type="compositionally biased region" description="Low complexity" evidence="1">
    <location>
        <begin position="22"/>
        <end position="33"/>
    </location>
</feature>